<accession>A0ABD4T5T0</accession>
<organism evidence="1 2">
    <name type="scientific">Lyngbya confervoides BDU141951</name>
    <dbReference type="NCBI Taxonomy" id="1574623"/>
    <lineage>
        <taxon>Bacteria</taxon>
        <taxon>Bacillati</taxon>
        <taxon>Cyanobacteriota</taxon>
        <taxon>Cyanophyceae</taxon>
        <taxon>Oscillatoriophycideae</taxon>
        <taxon>Oscillatoriales</taxon>
        <taxon>Microcoleaceae</taxon>
        <taxon>Lyngbya</taxon>
    </lineage>
</organism>
<dbReference type="AlphaFoldDB" id="A0ABD4T5T0"/>
<dbReference type="CDD" id="cd00531">
    <property type="entry name" value="NTF2_like"/>
    <property type="match status" value="1"/>
</dbReference>
<comment type="caution">
    <text evidence="1">The sequence shown here is derived from an EMBL/GenBank/DDBJ whole genome shotgun (WGS) entry which is preliminary data.</text>
</comment>
<evidence type="ECO:0000313" key="2">
    <source>
        <dbReference type="Proteomes" id="UP000031561"/>
    </source>
</evidence>
<protein>
    <recommendedName>
        <fullName evidence="3">SnoaL-like domain-containing protein</fullName>
    </recommendedName>
</protein>
<reference evidence="1 2" key="1">
    <citation type="journal article" date="2015" name="Genome Announc.">
        <title>Draft Genome Sequence of Filamentous Marine Cyanobacterium Lyngbya confervoides Strain BDU141951.</title>
        <authorList>
            <person name="Chandrababunaidu M.M."/>
            <person name="Sen D."/>
            <person name="Tripathy S."/>
        </authorList>
    </citation>
    <scope>NUCLEOTIDE SEQUENCE [LARGE SCALE GENOMIC DNA]</scope>
    <source>
        <strain evidence="1 2">BDU141951</strain>
    </source>
</reference>
<name>A0ABD4T5T0_9CYAN</name>
<keyword evidence="2" id="KW-1185">Reference proteome</keyword>
<dbReference type="RefSeq" id="WP_166282962.1">
    <property type="nucleotide sequence ID" value="NZ_JTHE03000086.1"/>
</dbReference>
<dbReference type="EMBL" id="JTHE03000086">
    <property type="protein sequence ID" value="MCM1984048.1"/>
    <property type="molecule type" value="Genomic_DNA"/>
</dbReference>
<dbReference type="Proteomes" id="UP000031561">
    <property type="component" value="Unassembled WGS sequence"/>
</dbReference>
<evidence type="ECO:0008006" key="3">
    <source>
        <dbReference type="Google" id="ProtNLM"/>
    </source>
</evidence>
<dbReference type="SUPFAM" id="SSF54427">
    <property type="entry name" value="NTF2-like"/>
    <property type="match status" value="1"/>
</dbReference>
<proteinExistence type="predicted"/>
<evidence type="ECO:0000313" key="1">
    <source>
        <dbReference type="EMBL" id="MCM1984048.1"/>
    </source>
</evidence>
<gene>
    <name evidence="1" type="ORF">QQ91_0014585</name>
</gene>
<sequence>MQELTPTQQYSPESMIQEVQETFQAYTQAFSRQDIEAVLSYYAYPIILIDRDKPPVGLDRWLGPIKGRIGLGRLFKALRGQNFSHSELEGNLEVQILA</sequence>
<dbReference type="InterPro" id="IPR032710">
    <property type="entry name" value="NTF2-like_dom_sf"/>
</dbReference>
<dbReference type="Gene3D" id="3.10.450.50">
    <property type="match status" value="1"/>
</dbReference>